<dbReference type="PANTHER" id="PTHR43464">
    <property type="entry name" value="METHYLTRANSFERASE"/>
    <property type="match status" value="1"/>
</dbReference>
<reference evidence="6 7" key="1">
    <citation type="submission" date="2019-12" db="EMBL/GenBank/DDBJ databases">
        <title>Litoreibacter badius sp. nov., a novel bacteriochlorophyll a-containing bacterium in the genus Litoreibacter.</title>
        <authorList>
            <person name="Kanamuro M."/>
            <person name="Takabe Y."/>
            <person name="Mori K."/>
            <person name="Takaichi S."/>
            <person name="Hanada S."/>
        </authorList>
    </citation>
    <scope>NUCLEOTIDE SEQUENCE [LARGE SCALE GENOMIC DNA]</scope>
    <source>
        <strain evidence="6 7">K6</strain>
    </source>
</reference>
<dbReference type="CDD" id="cd02440">
    <property type="entry name" value="AdoMet_MTases"/>
    <property type="match status" value="1"/>
</dbReference>
<evidence type="ECO:0000256" key="1">
    <source>
        <dbReference type="ARBA" id="ARBA00022603"/>
    </source>
</evidence>
<dbReference type="EMBL" id="BLJE01000001">
    <property type="protein sequence ID" value="GFE64338.1"/>
    <property type="molecule type" value="Genomic_DNA"/>
</dbReference>
<comment type="caution">
    <text evidence="6">The sequence shown here is derived from an EMBL/GenBank/DDBJ whole genome shotgun (WGS) entry which is preliminary data.</text>
</comment>
<dbReference type="NCBIfam" id="TIGR01983">
    <property type="entry name" value="UbiG"/>
    <property type="match status" value="1"/>
</dbReference>
<dbReference type="PANTHER" id="PTHR43464:SF19">
    <property type="entry name" value="UBIQUINONE BIOSYNTHESIS O-METHYLTRANSFERASE, MITOCHONDRIAL"/>
    <property type="match status" value="1"/>
</dbReference>
<evidence type="ECO:0000313" key="6">
    <source>
        <dbReference type="EMBL" id="GFE64338.1"/>
    </source>
</evidence>
<dbReference type="GO" id="GO:0061542">
    <property type="term" value="F:3-demethylubiquinol 3-O-methyltransferase activity"/>
    <property type="evidence" value="ECO:0007669"/>
    <property type="project" value="InterPro"/>
</dbReference>
<proteinExistence type="predicted"/>
<dbReference type="GO" id="GO:0010420">
    <property type="term" value="F:polyprenyldihydroxybenzoate methyltransferase activity"/>
    <property type="evidence" value="ECO:0007669"/>
    <property type="project" value="InterPro"/>
</dbReference>
<dbReference type="SUPFAM" id="SSF53335">
    <property type="entry name" value="S-adenosyl-L-methionine-dependent methyltransferases"/>
    <property type="match status" value="1"/>
</dbReference>
<keyword evidence="2" id="KW-0808">Transferase</keyword>
<name>A0A6N6JGC8_9RHOB</name>
<dbReference type="Proteomes" id="UP000436822">
    <property type="component" value="Unassembled WGS sequence"/>
</dbReference>
<dbReference type="InterPro" id="IPR029063">
    <property type="entry name" value="SAM-dependent_MTases_sf"/>
</dbReference>
<keyword evidence="3" id="KW-0831">Ubiquinone biosynthesis</keyword>
<evidence type="ECO:0000256" key="3">
    <source>
        <dbReference type="ARBA" id="ARBA00022688"/>
    </source>
</evidence>
<dbReference type="Gene3D" id="3.40.50.150">
    <property type="entry name" value="Vaccinia Virus protein VP39"/>
    <property type="match status" value="1"/>
</dbReference>
<evidence type="ECO:0000256" key="2">
    <source>
        <dbReference type="ARBA" id="ARBA00022679"/>
    </source>
</evidence>
<dbReference type="AlphaFoldDB" id="A0A6N6JGC8"/>
<keyword evidence="4" id="KW-0949">S-adenosyl-L-methionine</keyword>
<sequence length="262" mass="28790">MTPDFSTYAAKSPFISCYMDDLILADGTRNNLAIYDDVAADWWSDDIRWVRTLKNMVPARLKYFEKTVSWADKDILDVGCAGGFVAEELSKRGGRVIGIDPAADAIEAAKQHAAQNALEISYDVGIGEELPYENNSFDHVVCVDVLEHVQSVPQVLAEIARVLRPDGYFLFDTINRNPIARFATITIAEDVLGLLPKGTHDPAMFIKPDELRGKLVAAGFSPDPFKGLGLVGLNKRGDFVFGQVPLKAVIYMGVAQLTNTHD</sequence>
<dbReference type="InterPro" id="IPR010233">
    <property type="entry name" value="UbiG_MeTrfase"/>
</dbReference>
<protein>
    <recommendedName>
        <fullName evidence="5">Methyltransferase type 11 domain-containing protein</fullName>
    </recommendedName>
</protein>
<evidence type="ECO:0000259" key="5">
    <source>
        <dbReference type="Pfam" id="PF08241"/>
    </source>
</evidence>
<gene>
    <name evidence="6" type="ORF">KIN_14120</name>
</gene>
<evidence type="ECO:0000256" key="4">
    <source>
        <dbReference type="ARBA" id="ARBA00022691"/>
    </source>
</evidence>
<dbReference type="GO" id="GO:0032259">
    <property type="term" value="P:methylation"/>
    <property type="evidence" value="ECO:0007669"/>
    <property type="project" value="UniProtKB-KW"/>
</dbReference>
<organism evidence="6 7">
    <name type="scientific">Litoreibacter roseus</name>
    <dbReference type="NCBI Taxonomy" id="2601869"/>
    <lineage>
        <taxon>Bacteria</taxon>
        <taxon>Pseudomonadati</taxon>
        <taxon>Pseudomonadota</taxon>
        <taxon>Alphaproteobacteria</taxon>
        <taxon>Rhodobacterales</taxon>
        <taxon>Roseobacteraceae</taxon>
        <taxon>Litoreibacter</taxon>
    </lineage>
</organism>
<keyword evidence="1" id="KW-0489">Methyltransferase</keyword>
<dbReference type="InterPro" id="IPR013216">
    <property type="entry name" value="Methyltransf_11"/>
</dbReference>
<dbReference type="Pfam" id="PF08241">
    <property type="entry name" value="Methyltransf_11"/>
    <property type="match status" value="1"/>
</dbReference>
<feature type="domain" description="Methyltransferase type 11" evidence="5">
    <location>
        <begin position="76"/>
        <end position="171"/>
    </location>
</feature>
<evidence type="ECO:0000313" key="7">
    <source>
        <dbReference type="Proteomes" id="UP000436822"/>
    </source>
</evidence>
<accession>A0A6N6JGC8</accession>
<keyword evidence="7" id="KW-1185">Reference proteome</keyword>